<evidence type="ECO:0000313" key="2">
    <source>
        <dbReference type="EMBL" id="RMX58669.1"/>
    </source>
</evidence>
<gene>
    <name evidence="2" type="ORF">pdam_00021420</name>
</gene>
<accession>A0A3M6UYK2</accession>
<organism evidence="2 3">
    <name type="scientific">Pocillopora damicornis</name>
    <name type="common">Cauliflower coral</name>
    <name type="synonym">Millepora damicornis</name>
    <dbReference type="NCBI Taxonomy" id="46731"/>
    <lineage>
        <taxon>Eukaryota</taxon>
        <taxon>Metazoa</taxon>
        <taxon>Cnidaria</taxon>
        <taxon>Anthozoa</taxon>
        <taxon>Hexacorallia</taxon>
        <taxon>Scleractinia</taxon>
        <taxon>Astrocoeniina</taxon>
        <taxon>Pocilloporidae</taxon>
        <taxon>Pocillopora</taxon>
    </lineage>
</organism>
<feature type="region of interest" description="Disordered" evidence="1">
    <location>
        <begin position="12"/>
        <end position="67"/>
    </location>
</feature>
<comment type="caution">
    <text evidence="2">The sequence shown here is derived from an EMBL/GenBank/DDBJ whole genome shotgun (WGS) entry which is preliminary data.</text>
</comment>
<feature type="non-terminal residue" evidence="2">
    <location>
        <position position="176"/>
    </location>
</feature>
<dbReference type="EMBL" id="RCHS01000474">
    <property type="protein sequence ID" value="RMX58669.1"/>
    <property type="molecule type" value="Genomic_DNA"/>
</dbReference>
<keyword evidence="3" id="KW-1185">Reference proteome</keyword>
<reference evidence="2 3" key="1">
    <citation type="journal article" date="2018" name="Sci. Rep.">
        <title>Comparative analysis of the Pocillopora damicornis genome highlights role of immune system in coral evolution.</title>
        <authorList>
            <person name="Cunning R."/>
            <person name="Bay R.A."/>
            <person name="Gillette P."/>
            <person name="Baker A.C."/>
            <person name="Traylor-Knowles N."/>
        </authorList>
    </citation>
    <scope>NUCLEOTIDE SEQUENCE [LARGE SCALE GENOMIC DNA]</scope>
    <source>
        <strain evidence="2">RSMAS</strain>
        <tissue evidence="2">Whole animal</tissue>
    </source>
</reference>
<evidence type="ECO:0000313" key="3">
    <source>
        <dbReference type="Proteomes" id="UP000275408"/>
    </source>
</evidence>
<protein>
    <submittedName>
        <fullName evidence="2">Uncharacterized protein</fullName>
    </submittedName>
</protein>
<sequence length="176" mass="19652">MLKCEVDSKEFCPIGGHYPNTTAPKKTTTEKSEGATRKSSAQAHDLTTDVEDQNSEAVTVTSDSDDDSLMKSVLATSENNATKSIAASQERDDSQFSEIFRCFQEVLEQRDVQPLFVNVDLEEICHQAARAKKVLVLALFYPGNNDEHMARLLKCLAQFKSIYLWIDNAKSQTGRQ</sequence>
<evidence type="ECO:0000256" key="1">
    <source>
        <dbReference type="SAM" id="MobiDB-lite"/>
    </source>
</evidence>
<dbReference type="AlphaFoldDB" id="A0A3M6UYK2"/>
<proteinExistence type="predicted"/>
<feature type="compositionally biased region" description="Basic and acidic residues" evidence="1">
    <location>
        <begin position="27"/>
        <end position="36"/>
    </location>
</feature>
<dbReference type="Proteomes" id="UP000275408">
    <property type="component" value="Unassembled WGS sequence"/>
</dbReference>
<name>A0A3M6UYK2_POCDA</name>
<dbReference type="OrthoDB" id="10496472at2759"/>